<accession>A0A6A6E8U1</accession>
<protein>
    <submittedName>
        <fullName evidence="1">Uncharacterized protein</fullName>
    </submittedName>
</protein>
<dbReference type="EMBL" id="ML994628">
    <property type="protein sequence ID" value="KAF2186938.1"/>
    <property type="molecule type" value="Genomic_DNA"/>
</dbReference>
<evidence type="ECO:0000313" key="1">
    <source>
        <dbReference type="EMBL" id="KAF2186938.1"/>
    </source>
</evidence>
<keyword evidence="2" id="KW-1185">Reference proteome</keyword>
<reference evidence="1" key="1">
    <citation type="journal article" date="2020" name="Stud. Mycol.">
        <title>101 Dothideomycetes genomes: a test case for predicting lifestyles and emergence of pathogens.</title>
        <authorList>
            <person name="Haridas S."/>
            <person name="Albert R."/>
            <person name="Binder M."/>
            <person name="Bloem J."/>
            <person name="Labutti K."/>
            <person name="Salamov A."/>
            <person name="Andreopoulos B."/>
            <person name="Baker S."/>
            <person name="Barry K."/>
            <person name="Bills G."/>
            <person name="Bluhm B."/>
            <person name="Cannon C."/>
            <person name="Castanera R."/>
            <person name="Culley D."/>
            <person name="Daum C."/>
            <person name="Ezra D."/>
            <person name="Gonzalez J."/>
            <person name="Henrissat B."/>
            <person name="Kuo A."/>
            <person name="Liang C."/>
            <person name="Lipzen A."/>
            <person name="Lutzoni F."/>
            <person name="Magnuson J."/>
            <person name="Mondo S."/>
            <person name="Nolan M."/>
            <person name="Ohm R."/>
            <person name="Pangilinan J."/>
            <person name="Park H.-J."/>
            <person name="Ramirez L."/>
            <person name="Alfaro M."/>
            <person name="Sun H."/>
            <person name="Tritt A."/>
            <person name="Yoshinaga Y."/>
            <person name="Zwiers L.-H."/>
            <person name="Turgeon B."/>
            <person name="Goodwin S."/>
            <person name="Spatafora J."/>
            <person name="Crous P."/>
            <person name="Grigoriev I."/>
        </authorList>
    </citation>
    <scope>NUCLEOTIDE SEQUENCE</scope>
    <source>
        <strain evidence="1">CBS 207.26</strain>
    </source>
</reference>
<gene>
    <name evidence="1" type="ORF">K469DRAFT_705474</name>
</gene>
<name>A0A6A6E8U1_9PEZI</name>
<dbReference type="OrthoDB" id="3520229at2759"/>
<dbReference type="Proteomes" id="UP000800200">
    <property type="component" value="Unassembled WGS sequence"/>
</dbReference>
<proteinExistence type="predicted"/>
<dbReference type="AlphaFoldDB" id="A0A6A6E8U1"/>
<evidence type="ECO:0000313" key="2">
    <source>
        <dbReference type="Proteomes" id="UP000800200"/>
    </source>
</evidence>
<sequence length="153" mass="16774">MTSTSIPTISNTRTFRITTSSSSFVTPSLARAVSIITGVSRSCGSGIQTIPGNRLACVIRNSVNNSRTFYYMYNCCRSQEVIAYGPARATDPKSTREDCYLHYLAQEQTVGDLMDCQPDQSANYIPIFGNGNLTLVANKSTVGPPMEKCRYEC</sequence>
<organism evidence="1 2">
    <name type="scientific">Zopfia rhizophila CBS 207.26</name>
    <dbReference type="NCBI Taxonomy" id="1314779"/>
    <lineage>
        <taxon>Eukaryota</taxon>
        <taxon>Fungi</taxon>
        <taxon>Dikarya</taxon>
        <taxon>Ascomycota</taxon>
        <taxon>Pezizomycotina</taxon>
        <taxon>Dothideomycetes</taxon>
        <taxon>Dothideomycetes incertae sedis</taxon>
        <taxon>Zopfiaceae</taxon>
        <taxon>Zopfia</taxon>
    </lineage>
</organism>